<dbReference type="InterPro" id="IPR050639">
    <property type="entry name" value="SSR_resolvase"/>
</dbReference>
<proteinExistence type="predicted"/>
<dbReference type="InterPro" id="IPR036162">
    <property type="entry name" value="Resolvase-like_N_sf"/>
</dbReference>
<dbReference type="PANTHER" id="PTHR30461:SF25">
    <property type="entry name" value="RESOLVASE-RELATED"/>
    <property type="match status" value="1"/>
</dbReference>
<name>A0ABU4GMD2_9CLOT</name>
<dbReference type="Proteomes" id="UP001276854">
    <property type="component" value="Unassembled WGS sequence"/>
</dbReference>
<keyword evidence="3" id="KW-1185">Reference proteome</keyword>
<dbReference type="SMART" id="SM00857">
    <property type="entry name" value="Resolvase"/>
    <property type="match status" value="1"/>
</dbReference>
<dbReference type="PANTHER" id="PTHR30461">
    <property type="entry name" value="DNA-INVERTASE FROM LAMBDOID PROPHAGE"/>
    <property type="match status" value="1"/>
</dbReference>
<dbReference type="Pfam" id="PF00239">
    <property type="entry name" value="Resolvase"/>
    <property type="match status" value="1"/>
</dbReference>
<organism evidence="2 3">
    <name type="scientific">Clostridium boliviensis</name>
    <dbReference type="NCBI Taxonomy" id="318465"/>
    <lineage>
        <taxon>Bacteria</taxon>
        <taxon>Bacillati</taxon>
        <taxon>Bacillota</taxon>
        <taxon>Clostridia</taxon>
        <taxon>Eubacteriales</taxon>
        <taxon>Clostridiaceae</taxon>
        <taxon>Clostridium</taxon>
    </lineage>
</organism>
<dbReference type="RefSeq" id="WP_318064985.1">
    <property type="nucleotide sequence ID" value="NZ_JAWONS010000221.1"/>
</dbReference>
<dbReference type="InterPro" id="IPR006119">
    <property type="entry name" value="Resolv_N"/>
</dbReference>
<evidence type="ECO:0000313" key="2">
    <source>
        <dbReference type="EMBL" id="MDW2798779.1"/>
    </source>
</evidence>
<gene>
    <name evidence="2" type="ORF">RZO55_14465</name>
</gene>
<dbReference type="SUPFAM" id="SSF53041">
    <property type="entry name" value="Resolvase-like"/>
    <property type="match status" value="1"/>
</dbReference>
<protein>
    <submittedName>
        <fullName evidence="2">Recombinase family protein</fullName>
    </submittedName>
</protein>
<sequence length="219" mass="26191">MYYGYHRVSTQEQHLDRGLKELHDFAYTRSIHLQKIYVDKISGKDFNRPRYTVLKEDVLRSGDTLIITECDRLGRNKKAILQELQFYKDNNIRVMILEIPTTLMDFSTFTDQLATMLMETINNMLVEMYAAYAQAEMEKRQKRQREGIETMKLRGDWQKYGRPRSLSIEEFRNQYDRVLISEISASKLMKELNISDTTYYRYKKELEIESMNNNKIFTT</sequence>
<dbReference type="CDD" id="cd03768">
    <property type="entry name" value="SR_ResInv"/>
    <property type="match status" value="1"/>
</dbReference>
<dbReference type="EMBL" id="JAWONS010000221">
    <property type="protein sequence ID" value="MDW2798779.1"/>
    <property type="molecule type" value="Genomic_DNA"/>
</dbReference>
<comment type="caution">
    <text evidence="2">The sequence shown here is derived from an EMBL/GenBank/DDBJ whole genome shotgun (WGS) entry which is preliminary data.</text>
</comment>
<dbReference type="PROSITE" id="PS51736">
    <property type="entry name" value="RECOMBINASES_3"/>
    <property type="match status" value="1"/>
</dbReference>
<evidence type="ECO:0000313" key="3">
    <source>
        <dbReference type="Proteomes" id="UP001276854"/>
    </source>
</evidence>
<evidence type="ECO:0000259" key="1">
    <source>
        <dbReference type="PROSITE" id="PS51736"/>
    </source>
</evidence>
<dbReference type="Gene3D" id="3.40.50.1390">
    <property type="entry name" value="Resolvase, N-terminal catalytic domain"/>
    <property type="match status" value="1"/>
</dbReference>
<accession>A0ABU4GMD2</accession>
<feature type="domain" description="Resolvase/invertase-type recombinase catalytic" evidence="1">
    <location>
        <begin position="1"/>
        <end position="155"/>
    </location>
</feature>
<reference evidence="2 3" key="1">
    <citation type="submission" date="2023-10" db="EMBL/GenBank/DDBJ databases">
        <title>A novel Glycoside Hydrolase 43-Like Enzyme from Clostrdium boliviensis is an Endo-xylanase, and a Candidate for Xylooligosaccharides Production from Different Xylan Substrates.</title>
        <authorList>
            <person name="Alvarez M.T."/>
            <person name="Rocabado-Villegas L.R."/>
            <person name="Salas-Veizaga D.M."/>
            <person name="Linares-Pasten J.A."/>
            <person name="Gudmundsdottir E.E."/>
            <person name="Hreggvidsson G.O."/>
            <person name="Adlercreutz P."/>
            <person name="Nordberg Karlsson E."/>
        </authorList>
    </citation>
    <scope>NUCLEOTIDE SEQUENCE [LARGE SCALE GENOMIC DNA]</scope>
    <source>
        <strain evidence="2 3">E-1</strain>
    </source>
</reference>